<evidence type="ECO:0000256" key="14">
    <source>
        <dbReference type="ARBA" id="ARBA00022765"/>
    </source>
</evidence>
<dbReference type="Gene3D" id="3.30.1740.10">
    <property type="entry name" value="Zinc finger, PARP-type"/>
    <property type="match status" value="2"/>
</dbReference>
<evidence type="ECO:0000256" key="12">
    <source>
        <dbReference type="ARBA" id="ARBA00022723"/>
    </source>
</evidence>
<dbReference type="SUPFAM" id="SSF56399">
    <property type="entry name" value="ADP-ribosylation"/>
    <property type="match status" value="1"/>
</dbReference>
<keyword evidence="8" id="KW-0399">Innate immunity</keyword>
<evidence type="ECO:0000256" key="7">
    <source>
        <dbReference type="ARBA" id="ARBA00022533"/>
    </source>
</evidence>
<keyword evidence="14" id="KW-0013">ADP-ribosylation</keyword>
<evidence type="ECO:0000313" key="38">
    <source>
        <dbReference type="EMBL" id="CAF4035982.1"/>
    </source>
</evidence>
<dbReference type="PIRSF" id="PIRSF000489">
    <property type="entry name" value="NAD_ADPRT"/>
    <property type="match status" value="1"/>
</dbReference>
<dbReference type="SUPFAM" id="SSF57716">
    <property type="entry name" value="Glucocorticoid receptor-like (DNA-binding domain)"/>
    <property type="match status" value="2"/>
</dbReference>
<evidence type="ECO:0000256" key="11">
    <source>
        <dbReference type="ARBA" id="ARBA00022695"/>
    </source>
</evidence>
<evidence type="ECO:0000313" key="40">
    <source>
        <dbReference type="Proteomes" id="UP000663866"/>
    </source>
</evidence>
<evidence type="ECO:0000256" key="32">
    <source>
        <dbReference type="SAM" id="MobiDB-lite"/>
    </source>
</evidence>
<evidence type="ECO:0000313" key="37">
    <source>
        <dbReference type="EMBL" id="CAF4001703.1"/>
    </source>
</evidence>
<evidence type="ECO:0000313" key="39">
    <source>
        <dbReference type="Proteomes" id="UP000663842"/>
    </source>
</evidence>
<dbReference type="PROSITE" id="PS51059">
    <property type="entry name" value="PARP_CATALYTIC"/>
    <property type="match status" value="1"/>
</dbReference>
<dbReference type="PROSITE" id="PS51060">
    <property type="entry name" value="PARP_ALPHA_HD"/>
    <property type="match status" value="1"/>
</dbReference>
<dbReference type="GO" id="GO:1990404">
    <property type="term" value="F:NAD+-protein mono-ADP-ribosyltransferase activity"/>
    <property type="evidence" value="ECO:0007669"/>
    <property type="project" value="TreeGrafter"/>
</dbReference>
<keyword evidence="15" id="KW-0863">Zinc-finger</keyword>
<dbReference type="SUPFAM" id="SSF142921">
    <property type="entry name" value="WGR domain-like"/>
    <property type="match status" value="1"/>
</dbReference>
<keyword evidence="13" id="KW-0677">Repeat</keyword>
<evidence type="ECO:0000256" key="27">
    <source>
        <dbReference type="ARBA" id="ARBA00048241"/>
    </source>
</evidence>
<dbReference type="GO" id="GO:0003950">
    <property type="term" value="F:NAD+ poly-ADP-ribosyltransferase activity"/>
    <property type="evidence" value="ECO:0007669"/>
    <property type="project" value="UniProtKB-UniRule"/>
</dbReference>
<evidence type="ECO:0000256" key="18">
    <source>
        <dbReference type="ARBA" id="ARBA00023015"/>
    </source>
</evidence>
<comment type="catalytic activity">
    <reaction evidence="24">
        <text>L-aspartyl-[protein] + NAD(+) = 4-O-(ADP-D-ribosyl)-L-aspartyl-[protein] + nicotinamide</text>
        <dbReference type="Rhea" id="RHEA:54424"/>
        <dbReference type="Rhea" id="RHEA-COMP:9867"/>
        <dbReference type="Rhea" id="RHEA-COMP:13832"/>
        <dbReference type="ChEBI" id="CHEBI:17154"/>
        <dbReference type="ChEBI" id="CHEBI:29961"/>
        <dbReference type="ChEBI" id="CHEBI:57540"/>
        <dbReference type="ChEBI" id="CHEBI:138102"/>
    </reaction>
    <physiologicalReaction direction="left-to-right" evidence="24">
        <dbReference type="Rhea" id="RHEA:54425"/>
    </physiologicalReaction>
</comment>
<keyword evidence="16 30" id="KW-0862">Zinc</keyword>
<dbReference type="GO" id="GO:0051287">
    <property type="term" value="F:NAD binding"/>
    <property type="evidence" value="ECO:0007669"/>
    <property type="project" value="UniProtKB-UniRule"/>
</dbReference>
<evidence type="ECO:0000256" key="10">
    <source>
        <dbReference type="ARBA" id="ARBA00022679"/>
    </source>
</evidence>
<evidence type="ECO:0000256" key="23">
    <source>
        <dbReference type="ARBA" id="ARBA00024159"/>
    </source>
</evidence>
<dbReference type="SUPFAM" id="SSF52113">
    <property type="entry name" value="BRCT domain"/>
    <property type="match status" value="1"/>
</dbReference>
<dbReference type="InterPro" id="IPR049296">
    <property type="entry name" value="PARP1-like_PADR1_N"/>
</dbReference>
<comment type="catalytic activity">
    <reaction evidence="28">
        <text>L-tyrosyl-[protein] + NAD(+) = O-(ADP-D-ribosyl)-L-tyrosyl-[protein] + nicotinamide + H(+)</text>
        <dbReference type="Rhea" id="RHEA:58236"/>
        <dbReference type="Rhea" id="RHEA-COMP:10136"/>
        <dbReference type="Rhea" id="RHEA-COMP:15092"/>
        <dbReference type="ChEBI" id="CHEBI:15378"/>
        <dbReference type="ChEBI" id="CHEBI:17154"/>
        <dbReference type="ChEBI" id="CHEBI:46858"/>
        <dbReference type="ChEBI" id="CHEBI:57540"/>
        <dbReference type="ChEBI" id="CHEBI:142557"/>
    </reaction>
    <physiologicalReaction direction="left-to-right" evidence="28">
        <dbReference type="Rhea" id="RHEA:58237"/>
    </physiologicalReaction>
</comment>
<comment type="catalytic activity">
    <reaction evidence="29">
        <text>L-seryl-[protein] + NAD(+) = O-(ADP-D-ribosyl)-L-seryl-[protein] + nicotinamide + H(+)</text>
        <dbReference type="Rhea" id="RHEA:58232"/>
        <dbReference type="Rhea" id="RHEA-COMP:9863"/>
        <dbReference type="Rhea" id="RHEA-COMP:15091"/>
        <dbReference type="ChEBI" id="CHEBI:15378"/>
        <dbReference type="ChEBI" id="CHEBI:17154"/>
        <dbReference type="ChEBI" id="CHEBI:29999"/>
        <dbReference type="ChEBI" id="CHEBI:57540"/>
        <dbReference type="ChEBI" id="CHEBI:142556"/>
    </reaction>
    <physiologicalReaction direction="left-to-right" evidence="29">
        <dbReference type="Rhea" id="RHEA:58233"/>
    </physiologicalReaction>
</comment>
<evidence type="ECO:0000256" key="1">
    <source>
        <dbReference type="ARBA" id="ARBA00004286"/>
    </source>
</evidence>
<keyword evidence="18" id="KW-0805">Transcription regulation</keyword>
<comment type="catalytic activity">
    <reaction evidence="23">
        <text>L-glutamyl-[protein] + NAD(+) = 5-O-(ADP-D-ribosyl)-L-glutamyl-[protein] + nicotinamide</text>
        <dbReference type="Rhea" id="RHEA:58224"/>
        <dbReference type="Rhea" id="RHEA-COMP:10208"/>
        <dbReference type="Rhea" id="RHEA-COMP:15089"/>
        <dbReference type="ChEBI" id="CHEBI:17154"/>
        <dbReference type="ChEBI" id="CHEBI:29973"/>
        <dbReference type="ChEBI" id="CHEBI:57540"/>
        <dbReference type="ChEBI" id="CHEBI:142540"/>
    </reaction>
    <physiologicalReaction direction="left-to-right" evidence="23">
        <dbReference type="Rhea" id="RHEA:58225"/>
    </physiologicalReaction>
</comment>
<dbReference type="Gene3D" id="3.40.50.10190">
    <property type="entry name" value="BRCT domain"/>
    <property type="match status" value="1"/>
</dbReference>
<keyword evidence="7" id="KW-0021">Allosteric enzyme</keyword>
<dbReference type="Pfam" id="PF08063">
    <property type="entry name" value="Zn_ribbon_PADR1"/>
    <property type="match status" value="1"/>
</dbReference>
<keyword evidence="17" id="KW-0391">Immunity</keyword>
<dbReference type="InterPro" id="IPR012317">
    <property type="entry name" value="Poly(ADP-ribose)pol_cat_dom"/>
</dbReference>
<keyword evidence="4" id="KW-0158">Chromosome</keyword>
<keyword evidence="40" id="KW-1185">Reference proteome</keyword>
<dbReference type="PANTHER" id="PTHR10459:SF112">
    <property type="entry name" value="POLY [ADP-RIBOSE] POLYMERASE 1"/>
    <property type="match status" value="1"/>
</dbReference>
<evidence type="ECO:0000256" key="22">
    <source>
        <dbReference type="ARBA" id="ARBA00023242"/>
    </source>
</evidence>
<dbReference type="Pfam" id="PF00533">
    <property type="entry name" value="BRCT"/>
    <property type="match status" value="1"/>
</dbReference>
<dbReference type="FunFam" id="1.20.142.10:FF:000001">
    <property type="entry name" value="Poly [ADP-ribose] polymerase"/>
    <property type="match status" value="1"/>
</dbReference>
<dbReference type="Gene3D" id="1.10.20.130">
    <property type="match status" value="1"/>
</dbReference>
<dbReference type="EC" id="2.4.2.30" evidence="30"/>
<evidence type="ECO:0000256" key="17">
    <source>
        <dbReference type="ARBA" id="ARBA00022859"/>
    </source>
</evidence>
<dbReference type="GO" id="GO:0016779">
    <property type="term" value="F:nucleotidyltransferase activity"/>
    <property type="evidence" value="ECO:0007669"/>
    <property type="project" value="UniProtKB-KW"/>
</dbReference>
<comment type="catalytic activity">
    <reaction evidence="26 30">
        <text>NAD(+) + (ADP-D-ribosyl)n-acceptor = nicotinamide + (ADP-D-ribosyl)n+1-acceptor + H(+).</text>
        <dbReference type="EC" id="2.4.2.30"/>
    </reaction>
</comment>
<evidence type="ECO:0000256" key="30">
    <source>
        <dbReference type="PIRNR" id="PIRNR000489"/>
    </source>
</evidence>
<feature type="domain" description="PARP-type" evidence="33">
    <location>
        <begin position="8"/>
        <end position="90"/>
    </location>
</feature>
<dbReference type="InterPro" id="IPR012982">
    <property type="entry name" value="PARP1-like_PADR1_Zn_ribbon"/>
</dbReference>
<dbReference type="Proteomes" id="UP000663842">
    <property type="component" value="Unassembled WGS sequence"/>
</dbReference>
<dbReference type="PROSITE" id="PS50064">
    <property type="entry name" value="ZF_PARP_2"/>
    <property type="match status" value="2"/>
</dbReference>
<proteinExistence type="inferred from homology"/>
<reference evidence="37" key="1">
    <citation type="submission" date="2021-02" db="EMBL/GenBank/DDBJ databases">
        <authorList>
            <person name="Nowell W R."/>
        </authorList>
    </citation>
    <scope>NUCLEOTIDE SEQUENCE</scope>
</reference>
<dbReference type="GO" id="GO:0005730">
    <property type="term" value="C:nucleolus"/>
    <property type="evidence" value="ECO:0007669"/>
    <property type="project" value="UniProtKB-SubCell"/>
</dbReference>
<feature type="compositionally biased region" description="Basic and acidic residues" evidence="32">
    <location>
        <begin position="213"/>
        <end position="228"/>
    </location>
</feature>
<evidence type="ECO:0000256" key="21">
    <source>
        <dbReference type="ARBA" id="ARBA00023163"/>
    </source>
</evidence>
<comment type="catalytic activity">
    <reaction evidence="27">
        <text>L-histidyl-[protein] + NAD(+) = N(tele)-(ADP-D-ribosyl)-L-histidyl-[protein] + nicotinamide + H(+)</text>
        <dbReference type="Rhea" id="RHEA:72071"/>
        <dbReference type="Rhea" id="RHEA-COMP:9745"/>
        <dbReference type="Rhea" id="RHEA-COMP:18085"/>
        <dbReference type="ChEBI" id="CHEBI:15378"/>
        <dbReference type="ChEBI" id="CHEBI:17154"/>
        <dbReference type="ChEBI" id="CHEBI:29979"/>
        <dbReference type="ChEBI" id="CHEBI:57540"/>
        <dbReference type="ChEBI" id="CHEBI:191398"/>
    </reaction>
    <physiologicalReaction direction="left-to-right" evidence="27">
        <dbReference type="Rhea" id="RHEA:72072"/>
    </physiologicalReaction>
</comment>
<dbReference type="InterPro" id="IPR036957">
    <property type="entry name" value="Znf_PARP_sf"/>
</dbReference>
<dbReference type="FunFam" id="2.20.25.630:FF:000001">
    <property type="entry name" value="Poly [ADP-ribose] polymerase"/>
    <property type="match status" value="1"/>
</dbReference>
<evidence type="ECO:0000256" key="6">
    <source>
        <dbReference type="ARBA" id="ARBA00022499"/>
    </source>
</evidence>
<gene>
    <name evidence="38" type="ORF">OVN521_LOCUS17093</name>
    <name evidence="37" type="ORF">UXM345_LOCUS16215</name>
</gene>
<dbReference type="InterPro" id="IPR036930">
    <property type="entry name" value="WGR_dom_sf"/>
</dbReference>
<dbReference type="SMART" id="SM00292">
    <property type="entry name" value="BRCT"/>
    <property type="match status" value="1"/>
</dbReference>
<keyword evidence="20 30" id="KW-0238">DNA-binding</keyword>
<dbReference type="Pfam" id="PF21728">
    <property type="entry name" value="PADR1_N"/>
    <property type="match status" value="1"/>
</dbReference>
<dbReference type="SMART" id="SM01335">
    <property type="entry name" value="PADR1"/>
    <property type="match status" value="1"/>
</dbReference>
<evidence type="ECO:0000256" key="28">
    <source>
        <dbReference type="ARBA" id="ARBA00048339"/>
    </source>
</evidence>
<dbReference type="GO" id="GO:0006302">
    <property type="term" value="P:double-strand break repair"/>
    <property type="evidence" value="ECO:0007669"/>
    <property type="project" value="TreeGrafter"/>
</dbReference>
<dbReference type="CDD" id="cd17747">
    <property type="entry name" value="BRCT_PARP1"/>
    <property type="match status" value="1"/>
</dbReference>
<dbReference type="GO" id="GO:0070212">
    <property type="term" value="P:protein poly-ADP-ribosylation"/>
    <property type="evidence" value="ECO:0007669"/>
    <property type="project" value="TreeGrafter"/>
</dbReference>
<dbReference type="InterPro" id="IPR038650">
    <property type="entry name" value="PADR1_C_dom_sf"/>
</dbReference>
<keyword evidence="10 30" id="KW-0808">Transferase</keyword>
<keyword evidence="22 30" id="KW-0539">Nucleus</keyword>
<evidence type="ECO:0000256" key="29">
    <source>
        <dbReference type="ARBA" id="ARBA00048575"/>
    </source>
</evidence>
<keyword evidence="5" id="KW-0963">Cytoplasm</keyword>
<dbReference type="PROSITE" id="PS50172">
    <property type="entry name" value="BRCT"/>
    <property type="match status" value="1"/>
</dbReference>
<name>A0A819NYR4_9BILA</name>
<comment type="subcellular location">
    <subcellularLocation>
        <location evidence="1">Chromosome</location>
    </subcellularLocation>
    <subcellularLocation>
        <location evidence="2">Cytoplasm</location>
        <location evidence="2">Cytosol</location>
    </subcellularLocation>
    <subcellularLocation>
        <location evidence="3">Nucleus</location>
        <location evidence="3">Nucleolus</location>
    </subcellularLocation>
</comment>
<keyword evidence="11" id="KW-0548">Nucleotidyltransferase</keyword>
<dbReference type="EMBL" id="CAJOBF010001995">
    <property type="protein sequence ID" value="CAF4001703.1"/>
    <property type="molecule type" value="Genomic_DNA"/>
</dbReference>
<dbReference type="EMBL" id="CAJOBG010002918">
    <property type="protein sequence ID" value="CAF4035982.1"/>
    <property type="molecule type" value="Genomic_DNA"/>
</dbReference>
<keyword evidence="6" id="KW-1017">Isopeptide bond</keyword>
<dbReference type="InterPro" id="IPR036420">
    <property type="entry name" value="BRCT_dom_sf"/>
</dbReference>
<protein>
    <recommendedName>
        <fullName evidence="30 31">Poly [ADP-ribose] polymerase</fullName>
        <ecNumber evidence="30">2.4.2.30</ecNumber>
    </recommendedName>
</protein>
<evidence type="ECO:0000256" key="4">
    <source>
        <dbReference type="ARBA" id="ARBA00022454"/>
    </source>
</evidence>
<accession>A0A819NYR4</accession>
<evidence type="ECO:0000256" key="13">
    <source>
        <dbReference type="ARBA" id="ARBA00022737"/>
    </source>
</evidence>
<dbReference type="InterPro" id="IPR036616">
    <property type="entry name" value="Poly(ADP-ribose)pol_reg_dom_sf"/>
</dbReference>
<feature type="domain" description="PARP alpha-helical" evidence="36">
    <location>
        <begin position="609"/>
        <end position="727"/>
    </location>
</feature>
<dbReference type="Gene3D" id="2.20.25.630">
    <property type="match status" value="1"/>
</dbReference>
<evidence type="ECO:0000256" key="3">
    <source>
        <dbReference type="ARBA" id="ARBA00004604"/>
    </source>
</evidence>
<dbReference type="Pfam" id="PF02877">
    <property type="entry name" value="PARP_reg"/>
    <property type="match status" value="1"/>
</dbReference>
<dbReference type="PROSITE" id="PS00347">
    <property type="entry name" value="ZF_PARP_1"/>
    <property type="match status" value="1"/>
</dbReference>
<feature type="domain" description="PARP-type" evidence="33">
    <location>
        <begin position="103"/>
        <end position="192"/>
    </location>
</feature>
<evidence type="ECO:0000256" key="9">
    <source>
        <dbReference type="ARBA" id="ARBA00022676"/>
    </source>
</evidence>
<evidence type="ECO:0000259" key="35">
    <source>
        <dbReference type="PROSITE" id="PS51059"/>
    </source>
</evidence>
<dbReference type="GO" id="GO:0045087">
    <property type="term" value="P:innate immune response"/>
    <property type="evidence" value="ECO:0007669"/>
    <property type="project" value="UniProtKB-KW"/>
</dbReference>
<evidence type="ECO:0000256" key="2">
    <source>
        <dbReference type="ARBA" id="ARBA00004514"/>
    </source>
</evidence>
<keyword evidence="21" id="KW-0804">Transcription</keyword>
<comment type="caution">
    <text evidence="37">The sequence shown here is derived from an EMBL/GenBank/DDBJ whole genome shotgun (WGS) entry which is preliminary data.</text>
</comment>
<dbReference type="Pfam" id="PF00645">
    <property type="entry name" value="zf-PARP"/>
    <property type="match status" value="2"/>
</dbReference>
<evidence type="ECO:0000256" key="26">
    <source>
        <dbReference type="ARBA" id="ARBA00033987"/>
    </source>
</evidence>
<sequence>MSTGISTFRVEYAKSDRSKCKSCWSAIEKDTFRFAIMVQSGKFDGKVPNWYHTHCFLEKVKLIDPNTIKGFDELRWDDQDSIRHLIQENSAALSCENDPNETFSVQYAKSNRSTCHGCDTSIDKDILRLSRKNYTSKRARRYGPTDEWYHVDCFNQMKNDLGFVGTAESFSGFNDLNKEDQMELKEKFDTSSKSKRKRKGPETNNESIKAKQLKIEDTTPEASNEHEEKRRRKEQSELLWTCKDNLRKEIPNGVLKELLEFNGQKSVFGESNLIEAVTDCMAFGALEPCPECGGCLVFNYTNYRCTGNVTEWTKCSYSTQLPRRKSFEIPDKIKENYDIFQNYKYAQRDRIITQIVQKPKLISKAVEIKEPDYDSELPLSSYSVATVGRLSKRLSTLHKQIEELGGTIATTIDKSVDVIISTQDEVQKGSKKIQDAQKFEIHIVPEQFLNDVLNDRPSIVMDKLKLSTWGILPHIRKQQVREEKNRNRKSSSTFKSFARSRKFTPEMVTMKLKDGAAVDPDSGLEETCHVLKDIENGGIFAAVLGMVDITCAIDTFRRIFFDKTGNQWDDRGSFKKVPNKLYPLEIDYGQHDNNDQIEKSLNDPNSKNPSRLSQPVQDLIRLIFNVGTMEHTLLSFDIDLTKMPLGKLSRSQLNMAYKVLTELQTLINSGATNKTLIIDASNRFYTLIPHDFGLAKPKLLDNNDLIQSKTQMIDNLLDIEIAYSILKGSIDEKNEHPIDAHYKKINCTIESIDKNVEVFKRIEQYMINTHASSHNQYALSLKELFKVVRAEEDDRFQKWETVKNRQLLWHGSRTTNFAGILSQGLRIAPPEAPTTGYMFGKGVYFADMVSKSANYCFAKRDTPEGLMLLCEVALGQMYECYNAKSLSAETLPTDTQSTKGCGQTIPDPKENYYTDDGVLIPMGHGVNANIKYSSLLYNEYIVYNTDQVKLKYLLRVEFNYKD</sequence>
<dbReference type="GO" id="GO:0003677">
    <property type="term" value="F:DNA binding"/>
    <property type="evidence" value="ECO:0007669"/>
    <property type="project" value="UniProtKB-UniRule"/>
</dbReference>
<dbReference type="PROSITE" id="PS52007">
    <property type="entry name" value="PADR1"/>
    <property type="match status" value="1"/>
</dbReference>
<keyword evidence="19 30" id="KW-0520">NAD</keyword>
<dbReference type="GO" id="GO:0005829">
    <property type="term" value="C:cytosol"/>
    <property type="evidence" value="ECO:0007669"/>
    <property type="project" value="UniProtKB-SubCell"/>
</dbReference>
<evidence type="ECO:0000256" key="25">
    <source>
        <dbReference type="ARBA" id="ARBA00024347"/>
    </source>
</evidence>
<evidence type="ECO:0000259" key="33">
    <source>
        <dbReference type="PROSITE" id="PS50064"/>
    </source>
</evidence>
<dbReference type="InterPro" id="IPR008288">
    <property type="entry name" value="PARP"/>
</dbReference>
<dbReference type="SUPFAM" id="SSF47587">
    <property type="entry name" value="Domain of poly(ADP-ribose) polymerase"/>
    <property type="match status" value="1"/>
</dbReference>
<dbReference type="Gene3D" id="1.20.142.10">
    <property type="entry name" value="Poly(ADP-ribose) polymerase, regulatory domain"/>
    <property type="match status" value="1"/>
</dbReference>
<dbReference type="Gene3D" id="3.90.228.10">
    <property type="match status" value="1"/>
</dbReference>
<dbReference type="SMART" id="SM01336">
    <property type="entry name" value="zf-PARP"/>
    <property type="match status" value="2"/>
</dbReference>
<comment type="similarity">
    <text evidence="25">Belongs to the ARTD/PARP family.</text>
</comment>
<evidence type="ECO:0000256" key="24">
    <source>
        <dbReference type="ARBA" id="ARBA00024164"/>
    </source>
</evidence>
<dbReference type="PANTHER" id="PTHR10459">
    <property type="entry name" value="DNA LIGASE"/>
    <property type="match status" value="1"/>
</dbReference>
<evidence type="ECO:0000256" key="16">
    <source>
        <dbReference type="ARBA" id="ARBA00022833"/>
    </source>
</evidence>
<evidence type="ECO:0000256" key="8">
    <source>
        <dbReference type="ARBA" id="ARBA00022588"/>
    </source>
</evidence>
<dbReference type="AlphaFoldDB" id="A0A819NYR4"/>
<dbReference type="InterPro" id="IPR004102">
    <property type="entry name" value="Poly(ADP-ribose)pol_reg_dom"/>
</dbReference>
<feature type="region of interest" description="Disordered" evidence="32">
    <location>
        <begin position="185"/>
        <end position="232"/>
    </location>
</feature>
<keyword evidence="9 30" id="KW-0328">Glycosyltransferase</keyword>
<feature type="domain" description="PARP catalytic" evidence="35">
    <location>
        <begin position="736"/>
        <end position="962"/>
    </location>
</feature>
<keyword evidence="12 30" id="KW-0479">Metal-binding</keyword>
<evidence type="ECO:0000256" key="5">
    <source>
        <dbReference type="ARBA" id="ARBA00022490"/>
    </source>
</evidence>
<evidence type="ECO:0000256" key="31">
    <source>
        <dbReference type="RuleBase" id="RU362114"/>
    </source>
</evidence>
<evidence type="ECO:0000256" key="15">
    <source>
        <dbReference type="ARBA" id="ARBA00022771"/>
    </source>
</evidence>
<dbReference type="InterPro" id="IPR001357">
    <property type="entry name" value="BRCT_dom"/>
</dbReference>
<evidence type="ECO:0000256" key="20">
    <source>
        <dbReference type="ARBA" id="ARBA00023125"/>
    </source>
</evidence>
<organism evidence="37 39">
    <name type="scientific">Rotaria magnacalcarata</name>
    <dbReference type="NCBI Taxonomy" id="392030"/>
    <lineage>
        <taxon>Eukaryota</taxon>
        <taxon>Metazoa</taxon>
        <taxon>Spiralia</taxon>
        <taxon>Gnathifera</taxon>
        <taxon>Rotifera</taxon>
        <taxon>Eurotatoria</taxon>
        <taxon>Bdelloidea</taxon>
        <taxon>Philodinida</taxon>
        <taxon>Philodinidae</taxon>
        <taxon>Rotaria</taxon>
    </lineage>
</organism>
<dbReference type="Proteomes" id="UP000663866">
    <property type="component" value="Unassembled WGS sequence"/>
</dbReference>
<dbReference type="Pfam" id="PF00644">
    <property type="entry name" value="PARP"/>
    <property type="match status" value="1"/>
</dbReference>
<dbReference type="CDD" id="cd01437">
    <property type="entry name" value="parp_like"/>
    <property type="match status" value="1"/>
</dbReference>
<dbReference type="GO" id="GO:0005694">
    <property type="term" value="C:chromosome"/>
    <property type="evidence" value="ECO:0007669"/>
    <property type="project" value="UniProtKB-SubCell"/>
</dbReference>
<dbReference type="FunFam" id="3.90.228.10:FF:000002">
    <property type="entry name" value="Poly [ADP-ribose] polymerase"/>
    <property type="match status" value="1"/>
</dbReference>
<evidence type="ECO:0000256" key="19">
    <source>
        <dbReference type="ARBA" id="ARBA00023027"/>
    </source>
</evidence>
<evidence type="ECO:0000259" key="36">
    <source>
        <dbReference type="PROSITE" id="PS51060"/>
    </source>
</evidence>
<dbReference type="GO" id="GO:0008270">
    <property type="term" value="F:zinc ion binding"/>
    <property type="evidence" value="ECO:0007669"/>
    <property type="project" value="UniProtKB-KW"/>
</dbReference>
<dbReference type="InterPro" id="IPR001510">
    <property type="entry name" value="Znf_PARP"/>
</dbReference>
<feature type="domain" description="BRCT" evidence="34">
    <location>
        <begin position="374"/>
        <end position="466"/>
    </location>
</feature>
<evidence type="ECO:0000259" key="34">
    <source>
        <dbReference type="PROSITE" id="PS50172"/>
    </source>
</evidence>
<dbReference type="InterPro" id="IPR050800">
    <property type="entry name" value="ARTD/PARP"/>
</dbReference>